<keyword evidence="2" id="KW-1185">Reference proteome</keyword>
<proteinExistence type="predicted"/>
<organism evidence="1 2">
    <name type="scientific">Rathayibacter oskolensis</name>
    <dbReference type="NCBI Taxonomy" id="1891671"/>
    <lineage>
        <taxon>Bacteria</taxon>
        <taxon>Bacillati</taxon>
        <taxon>Actinomycetota</taxon>
        <taxon>Actinomycetes</taxon>
        <taxon>Micrococcales</taxon>
        <taxon>Microbacteriaceae</taxon>
        <taxon>Rathayibacter</taxon>
    </lineage>
</organism>
<evidence type="ECO:0000313" key="2">
    <source>
        <dbReference type="Proteomes" id="UP000193711"/>
    </source>
</evidence>
<name>A0A1X7NI11_9MICO</name>
<sequence length="78" mass="8547">MSLSTLHATRVPPTLTRVNARLWRVSTSSGAVVGHIELVDDPRGEKFRARLLRAGMPSGAEIGEFWSVDDAVEVFRVA</sequence>
<dbReference type="RefSeq" id="WP_085475744.1">
    <property type="nucleotide sequence ID" value="NZ_FXBM01000001.1"/>
</dbReference>
<accession>A0A1X7NI11</accession>
<protein>
    <submittedName>
        <fullName evidence="1">Uncharacterized protein</fullName>
    </submittedName>
</protein>
<dbReference type="EMBL" id="FXBM01000001">
    <property type="protein sequence ID" value="SMH37480.1"/>
    <property type="molecule type" value="Genomic_DNA"/>
</dbReference>
<dbReference type="OrthoDB" id="5120662at2"/>
<dbReference type="AlphaFoldDB" id="A0A1X7NI11"/>
<dbReference type="Proteomes" id="UP000193711">
    <property type="component" value="Unassembled WGS sequence"/>
</dbReference>
<evidence type="ECO:0000313" key="1">
    <source>
        <dbReference type="EMBL" id="SMH37480.1"/>
    </source>
</evidence>
<dbReference type="STRING" id="1891671.SAMN06295885_1351"/>
<gene>
    <name evidence="1" type="ORF">SAMN06295885_1351</name>
</gene>
<reference evidence="2" key="1">
    <citation type="submission" date="2017-04" db="EMBL/GenBank/DDBJ databases">
        <authorList>
            <person name="Varghese N."/>
            <person name="Submissions S."/>
        </authorList>
    </citation>
    <scope>NUCLEOTIDE SEQUENCE [LARGE SCALE GENOMIC DNA]</scope>
    <source>
        <strain evidence="2">VKM Ac-2121</strain>
    </source>
</reference>